<keyword evidence="4 5" id="KW-0732">Signal</keyword>
<comment type="similarity">
    <text evidence="2">Belongs to the bacterial solute-binding protein SsuA/TauA family.</text>
</comment>
<feature type="domain" description="SsuA/THI5-like" evidence="6">
    <location>
        <begin position="70"/>
        <end position="265"/>
    </location>
</feature>
<evidence type="ECO:0000259" key="6">
    <source>
        <dbReference type="Pfam" id="PF09084"/>
    </source>
</evidence>
<sequence>MKFKTLLTLTATFIIGLGALSACTTNSSKTTTKEDKKSYAFKAINVTYVKSPLNVPSMVEKDQKMFAKAYKPYGLDVTYSDLTTGPEQTQALVSGDVQFLNCVGSTSVILAAANGADIKIISAYNRSQEAYQLFGAKGTSIKSAADLKGKKVAGPKGTVLHELLLTYLASANLTEKDIDFVSMDIPSTQAALLAGKIDAALLAGPTAYTTEKEGYPIITTGKDLIDPVALTATSTKFYNENPELVKAFVKTQQEILEYMANNYDETMAISAKETGLELSAVESMYPMYDFDSTLKKSDVASLKKTQDFMLENKMIDQKIDIDKLFIYPVN</sequence>
<reference evidence="8" key="1">
    <citation type="submission" date="2017-08" db="EMBL/GenBank/DDBJ databases">
        <title>Draft genome sequence of Lactococcus sp. strain Rs-Y01, isolated from the gut of the lower termite Reticulitermes speratus.</title>
        <authorList>
            <person name="Ohkuma M."/>
            <person name="Yuki M."/>
        </authorList>
    </citation>
    <scope>NUCLEOTIDE SEQUENCE [LARGE SCALE GENOMIC DNA]</scope>
    <source>
        <strain evidence="8">Rs-Y01</strain>
    </source>
</reference>
<dbReference type="GO" id="GO:0042597">
    <property type="term" value="C:periplasmic space"/>
    <property type="evidence" value="ECO:0007669"/>
    <property type="project" value="UniProtKB-SubCell"/>
</dbReference>
<dbReference type="NCBIfam" id="TIGR01728">
    <property type="entry name" value="SsuA_fam"/>
    <property type="match status" value="1"/>
</dbReference>
<feature type="signal peptide" evidence="5">
    <location>
        <begin position="1"/>
        <end position="22"/>
    </location>
</feature>
<accession>A0A224X0I6</accession>
<dbReference type="GO" id="GO:0016020">
    <property type="term" value="C:membrane"/>
    <property type="evidence" value="ECO:0007669"/>
    <property type="project" value="InterPro"/>
</dbReference>
<name>A0A224X0I6_9LACT</name>
<organism evidence="7 8">
    <name type="scientific">Pseudolactococcus reticulitermitis</name>
    <dbReference type="NCBI Taxonomy" id="2025039"/>
    <lineage>
        <taxon>Bacteria</taxon>
        <taxon>Bacillati</taxon>
        <taxon>Bacillota</taxon>
        <taxon>Bacilli</taxon>
        <taxon>Lactobacillales</taxon>
        <taxon>Streptococcaceae</taxon>
        <taxon>Pseudolactococcus</taxon>
    </lineage>
</organism>
<dbReference type="InterPro" id="IPR015168">
    <property type="entry name" value="SsuA/THI5"/>
</dbReference>
<comment type="caution">
    <text evidence="7">The sequence shown here is derived from an EMBL/GenBank/DDBJ whole genome shotgun (WGS) entry which is preliminary data.</text>
</comment>
<evidence type="ECO:0000256" key="4">
    <source>
        <dbReference type="ARBA" id="ARBA00022729"/>
    </source>
</evidence>
<dbReference type="PROSITE" id="PS51257">
    <property type="entry name" value="PROKAR_LIPOPROTEIN"/>
    <property type="match status" value="1"/>
</dbReference>
<dbReference type="Pfam" id="PF09084">
    <property type="entry name" value="NMT1"/>
    <property type="match status" value="1"/>
</dbReference>
<gene>
    <name evidence="7" type="ORF">RsY01_55</name>
</gene>
<dbReference type="OrthoDB" id="286202at2"/>
<evidence type="ECO:0000256" key="1">
    <source>
        <dbReference type="ARBA" id="ARBA00004418"/>
    </source>
</evidence>
<dbReference type="PANTHER" id="PTHR30024:SF47">
    <property type="entry name" value="TAURINE-BINDING PERIPLASMIC PROTEIN"/>
    <property type="match status" value="1"/>
</dbReference>
<proteinExistence type="inferred from homology"/>
<dbReference type="AlphaFoldDB" id="A0A224X0I6"/>
<dbReference type="Proteomes" id="UP000218689">
    <property type="component" value="Unassembled WGS sequence"/>
</dbReference>
<dbReference type="EMBL" id="BEDT01000001">
    <property type="protein sequence ID" value="GAX46476.1"/>
    <property type="molecule type" value="Genomic_DNA"/>
</dbReference>
<protein>
    <recommendedName>
        <fullName evidence="6">SsuA/THI5-like domain-containing protein</fullName>
    </recommendedName>
</protein>
<evidence type="ECO:0000313" key="7">
    <source>
        <dbReference type="EMBL" id="GAX46476.1"/>
    </source>
</evidence>
<evidence type="ECO:0000256" key="5">
    <source>
        <dbReference type="SAM" id="SignalP"/>
    </source>
</evidence>
<dbReference type="SUPFAM" id="SSF53850">
    <property type="entry name" value="Periplasmic binding protein-like II"/>
    <property type="match status" value="1"/>
</dbReference>
<evidence type="ECO:0000313" key="8">
    <source>
        <dbReference type="Proteomes" id="UP000218689"/>
    </source>
</evidence>
<dbReference type="Gene3D" id="3.40.190.10">
    <property type="entry name" value="Periplasmic binding protein-like II"/>
    <property type="match status" value="2"/>
</dbReference>
<keyword evidence="8" id="KW-1185">Reference proteome</keyword>
<dbReference type="InterPro" id="IPR010067">
    <property type="entry name" value="ABC_SsuA_sub-bd"/>
</dbReference>
<keyword evidence="3" id="KW-0813">Transport</keyword>
<dbReference type="GO" id="GO:0042626">
    <property type="term" value="F:ATPase-coupled transmembrane transporter activity"/>
    <property type="evidence" value="ECO:0007669"/>
    <property type="project" value="InterPro"/>
</dbReference>
<feature type="chain" id="PRO_5012126652" description="SsuA/THI5-like domain-containing protein" evidence="5">
    <location>
        <begin position="23"/>
        <end position="330"/>
    </location>
</feature>
<evidence type="ECO:0000256" key="3">
    <source>
        <dbReference type="ARBA" id="ARBA00022448"/>
    </source>
</evidence>
<dbReference type="RefSeq" id="WP_094783570.1">
    <property type="nucleotide sequence ID" value="NZ_BEDT01000001.1"/>
</dbReference>
<comment type="subcellular location">
    <subcellularLocation>
        <location evidence="1">Periplasm</location>
    </subcellularLocation>
</comment>
<evidence type="ECO:0000256" key="2">
    <source>
        <dbReference type="ARBA" id="ARBA00010742"/>
    </source>
</evidence>
<dbReference type="CDD" id="cd01008">
    <property type="entry name" value="PBP2_NrtA_SsuA_CpmA_like"/>
    <property type="match status" value="1"/>
</dbReference>
<dbReference type="PANTHER" id="PTHR30024">
    <property type="entry name" value="ALIPHATIC SULFONATES-BINDING PROTEIN-RELATED"/>
    <property type="match status" value="1"/>
</dbReference>